<dbReference type="Pfam" id="PF07676">
    <property type="entry name" value="PD40"/>
    <property type="match status" value="1"/>
</dbReference>
<evidence type="ECO:0000259" key="5">
    <source>
        <dbReference type="Pfam" id="PF00326"/>
    </source>
</evidence>
<feature type="compositionally biased region" description="Basic and acidic residues" evidence="3">
    <location>
        <begin position="206"/>
        <end position="216"/>
    </location>
</feature>
<feature type="region of interest" description="Disordered" evidence="3">
    <location>
        <begin position="198"/>
        <end position="218"/>
    </location>
</feature>
<dbReference type="InterPro" id="IPR029058">
    <property type="entry name" value="AB_hydrolase_fold"/>
</dbReference>
<dbReference type="Gene3D" id="3.40.50.1820">
    <property type="entry name" value="alpha/beta hydrolase"/>
    <property type="match status" value="1"/>
</dbReference>
<feature type="chain" id="PRO_5032289834" evidence="4">
    <location>
        <begin position="21"/>
        <end position="694"/>
    </location>
</feature>
<reference evidence="6 7" key="1">
    <citation type="submission" date="2020-08" db="EMBL/GenBank/DDBJ databases">
        <title>Genomic Encyclopedia of Type Strains, Phase IV (KMG-IV): sequencing the most valuable type-strain genomes for metagenomic binning, comparative biology and taxonomic classification.</title>
        <authorList>
            <person name="Goeker M."/>
        </authorList>
    </citation>
    <scope>NUCLEOTIDE SEQUENCE [LARGE SCALE GENOMIC DNA]</scope>
    <source>
        <strain evidence="6 7">DSM 103733</strain>
    </source>
</reference>
<dbReference type="AlphaFoldDB" id="A0A841JYF2"/>
<evidence type="ECO:0000256" key="2">
    <source>
        <dbReference type="ARBA" id="ARBA00022825"/>
    </source>
</evidence>
<keyword evidence="7" id="KW-1185">Reference proteome</keyword>
<keyword evidence="1" id="KW-0378">Hydrolase</keyword>
<dbReference type="SUPFAM" id="SSF53474">
    <property type="entry name" value="alpha/beta-Hydrolases"/>
    <property type="match status" value="1"/>
</dbReference>
<evidence type="ECO:0000256" key="4">
    <source>
        <dbReference type="SAM" id="SignalP"/>
    </source>
</evidence>
<feature type="signal peptide" evidence="4">
    <location>
        <begin position="1"/>
        <end position="20"/>
    </location>
</feature>
<dbReference type="EMBL" id="JACHEK010000002">
    <property type="protein sequence ID" value="MBB6143468.1"/>
    <property type="molecule type" value="Genomic_DNA"/>
</dbReference>
<dbReference type="InterPro" id="IPR011659">
    <property type="entry name" value="WD40"/>
</dbReference>
<dbReference type="OrthoDB" id="108903at2"/>
<dbReference type="GO" id="GO:0004177">
    <property type="term" value="F:aminopeptidase activity"/>
    <property type="evidence" value="ECO:0007669"/>
    <property type="project" value="UniProtKB-KW"/>
</dbReference>
<evidence type="ECO:0000256" key="3">
    <source>
        <dbReference type="SAM" id="MobiDB-lite"/>
    </source>
</evidence>
<accession>A0A841JYF2</accession>
<keyword evidence="6" id="KW-0031">Aminopeptidase</keyword>
<comment type="caution">
    <text evidence="6">The sequence shown here is derived from an EMBL/GenBank/DDBJ whole genome shotgun (WGS) entry which is preliminary data.</text>
</comment>
<dbReference type="GO" id="GO:0004252">
    <property type="term" value="F:serine-type endopeptidase activity"/>
    <property type="evidence" value="ECO:0007669"/>
    <property type="project" value="TreeGrafter"/>
</dbReference>
<keyword evidence="4" id="KW-0732">Signal</keyword>
<feature type="domain" description="Peptidase S9 prolyl oligopeptidase catalytic" evidence="5">
    <location>
        <begin position="494"/>
        <end position="692"/>
    </location>
</feature>
<dbReference type="GO" id="GO:0006508">
    <property type="term" value="P:proteolysis"/>
    <property type="evidence" value="ECO:0007669"/>
    <property type="project" value="InterPro"/>
</dbReference>
<dbReference type="SUPFAM" id="SSF82171">
    <property type="entry name" value="DPP6 N-terminal domain-like"/>
    <property type="match status" value="1"/>
</dbReference>
<keyword evidence="2" id="KW-0720">Serine protease</keyword>
<dbReference type="InterPro" id="IPR011042">
    <property type="entry name" value="6-blade_b-propeller_TolB-like"/>
</dbReference>
<evidence type="ECO:0000313" key="6">
    <source>
        <dbReference type="EMBL" id="MBB6143468.1"/>
    </source>
</evidence>
<dbReference type="RefSeq" id="WP_050062340.1">
    <property type="nucleotide sequence ID" value="NZ_JACHEK010000002.1"/>
</dbReference>
<evidence type="ECO:0000313" key="7">
    <source>
        <dbReference type="Proteomes" id="UP000538666"/>
    </source>
</evidence>
<dbReference type="InterPro" id="IPR001375">
    <property type="entry name" value="Peptidase_S9_cat"/>
</dbReference>
<dbReference type="Proteomes" id="UP000538666">
    <property type="component" value="Unassembled WGS sequence"/>
</dbReference>
<gene>
    <name evidence="6" type="ORF">HNQ77_001412</name>
</gene>
<protein>
    <submittedName>
        <fullName evidence="6">Dipeptidyl aminopeptidase/acylaminoacyl peptidase</fullName>
    </submittedName>
</protein>
<keyword evidence="6" id="KW-0645">Protease</keyword>
<dbReference type="PANTHER" id="PTHR42776:SF27">
    <property type="entry name" value="DIPEPTIDYL PEPTIDASE FAMILY MEMBER 6"/>
    <property type="match status" value="1"/>
</dbReference>
<dbReference type="PANTHER" id="PTHR42776">
    <property type="entry name" value="SERINE PEPTIDASE S9 FAMILY MEMBER"/>
    <property type="match status" value="1"/>
</dbReference>
<evidence type="ECO:0000256" key="1">
    <source>
        <dbReference type="ARBA" id="ARBA00022801"/>
    </source>
</evidence>
<organism evidence="6 7">
    <name type="scientific">Silvibacterium bohemicum</name>
    <dbReference type="NCBI Taxonomy" id="1577686"/>
    <lineage>
        <taxon>Bacteria</taxon>
        <taxon>Pseudomonadati</taxon>
        <taxon>Acidobacteriota</taxon>
        <taxon>Terriglobia</taxon>
        <taxon>Terriglobales</taxon>
        <taxon>Acidobacteriaceae</taxon>
        <taxon>Silvibacterium</taxon>
    </lineage>
</organism>
<dbReference type="Pfam" id="PF00326">
    <property type="entry name" value="Peptidase_S9"/>
    <property type="match status" value="1"/>
</dbReference>
<sequence length="694" mass="76011">MKVFGTVSLLALGLLPFANGQSQKPAISLDEFMNATEIHDARIAPDGSAAVLALSSPDWQHNRFKDELWLWTKRTGKLIPLTQSGHDSSPAWSPDGRYVAFLSDRSLNDSGSDDDKDGEPSRIWLIPVNGGEAFPLYREKLDAHTFAWSADSSNIDFSVTEPLSKDQDEAHKAEWKDVIRWREQERGDVLLAIPVSTALQQSSKTPEAHQEEKTAADKPQLPAAARVIAHSSLAIDEIVPSPSGSQIAFETGSISHRLENPSETEMFLVAASGGDAKQLTHNNGLESHLTWDPAGKRIYFLVQAGGGSIEGPYQDAQGRIYALDLNSEKPARLGADFPGSWGDFTVMADGKLIAAGLTGIDQHLYRIDGAHAEGIATVSGDYAHVDAALHGNTILFTHSTITDPAQLYVADSVSKLDEVKPVTSLNPIFAERAQVSWEPYRWKSDDGTSVEGVLIYPPGKKGEKHLRMLTLIHGGPEDADGNRFGADWYDWATLAATNGWLVFRPNYRGSTGYGDDFSQAIMPHLVSAPGRDILSGVDALVKDGIADPDHLTIGGYSYGGYMTNWLITQTTRFKAAVTGAGAVEHAANWGNDDLTFDDAWYLSGTPWEKPDLYQSEAALFQINKVTTPTHIVGGNADVRVSYLEQVLLERALQRLNVPHTLLVFPGENHPLDKNPWHGYIKVREELKWLEKYGK</sequence>
<name>A0A841JYF2_9BACT</name>
<proteinExistence type="predicted"/>
<dbReference type="Gene3D" id="2.120.10.30">
    <property type="entry name" value="TolB, C-terminal domain"/>
    <property type="match status" value="2"/>
</dbReference>